<dbReference type="InterPro" id="IPR036640">
    <property type="entry name" value="ABC1_TM_sf"/>
</dbReference>
<dbReference type="SUPFAM" id="SSF90123">
    <property type="entry name" value="ABC transporter transmembrane region"/>
    <property type="match status" value="2"/>
</dbReference>
<feature type="domain" description="ABC transporter" evidence="13">
    <location>
        <begin position="1036"/>
        <end position="1276"/>
    </location>
</feature>
<feature type="transmembrane region" description="Helical" evidence="12">
    <location>
        <begin position="50"/>
        <end position="74"/>
    </location>
</feature>
<evidence type="ECO:0000256" key="1">
    <source>
        <dbReference type="ARBA" id="ARBA00004651"/>
    </source>
</evidence>
<keyword evidence="9 12" id="KW-0472">Membrane</keyword>
<dbReference type="GO" id="GO:0016887">
    <property type="term" value="F:ATP hydrolysis activity"/>
    <property type="evidence" value="ECO:0007669"/>
    <property type="project" value="InterPro"/>
</dbReference>
<feature type="transmembrane region" description="Helical" evidence="12">
    <location>
        <begin position="711"/>
        <end position="731"/>
    </location>
</feature>
<evidence type="ECO:0000259" key="14">
    <source>
        <dbReference type="PROSITE" id="PS50929"/>
    </source>
</evidence>
<dbReference type="Pfam" id="PF00664">
    <property type="entry name" value="ABC_membrane"/>
    <property type="match status" value="3"/>
</dbReference>
<keyword evidence="6" id="KW-0547">Nucleotide-binding</keyword>
<dbReference type="SMART" id="SM00382">
    <property type="entry name" value="AAA"/>
    <property type="match status" value="2"/>
</dbReference>
<evidence type="ECO:0000256" key="7">
    <source>
        <dbReference type="ARBA" id="ARBA00022840"/>
    </source>
</evidence>
<dbReference type="CDD" id="cd18578">
    <property type="entry name" value="ABC_6TM_Pgp_ABCB1_D2_like"/>
    <property type="match status" value="1"/>
</dbReference>
<reference evidence="15 16" key="1">
    <citation type="journal article" date="2020" name="ISME J.">
        <title>Uncovering the hidden diversity of litter-decomposition mechanisms in mushroom-forming fungi.</title>
        <authorList>
            <person name="Floudas D."/>
            <person name="Bentzer J."/>
            <person name="Ahren D."/>
            <person name="Johansson T."/>
            <person name="Persson P."/>
            <person name="Tunlid A."/>
        </authorList>
    </citation>
    <scope>NUCLEOTIDE SEQUENCE [LARGE SCALE GENOMIC DNA]</scope>
    <source>
        <strain evidence="15 16">CBS 291.85</strain>
    </source>
</reference>
<dbReference type="Pfam" id="PF00005">
    <property type="entry name" value="ABC_tran"/>
    <property type="match status" value="2"/>
</dbReference>
<feature type="transmembrane region" description="Helical" evidence="12">
    <location>
        <begin position="287"/>
        <end position="306"/>
    </location>
</feature>
<dbReference type="PROSITE" id="PS00211">
    <property type="entry name" value="ABC_TRANSPORTER_1"/>
    <property type="match status" value="1"/>
</dbReference>
<dbReference type="InterPro" id="IPR017871">
    <property type="entry name" value="ABC_transporter-like_CS"/>
</dbReference>
<dbReference type="Gene3D" id="1.20.1560.10">
    <property type="entry name" value="ABC transporter type 1, transmembrane domain"/>
    <property type="match status" value="1"/>
</dbReference>
<feature type="transmembrane region" description="Helical" evidence="12">
    <location>
        <begin position="856"/>
        <end position="875"/>
    </location>
</feature>
<dbReference type="EMBL" id="JAACJM010000080">
    <property type="protein sequence ID" value="KAF5349433.1"/>
    <property type="molecule type" value="Genomic_DNA"/>
</dbReference>
<keyword evidence="7" id="KW-0067">ATP-binding</keyword>
<dbReference type="InterPro" id="IPR011527">
    <property type="entry name" value="ABC1_TM_dom"/>
</dbReference>
<feature type="domain" description="ABC transporter" evidence="13">
    <location>
        <begin position="389"/>
        <end position="630"/>
    </location>
</feature>
<dbReference type="Proteomes" id="UP000559256">
    <property type="component" value="Unassembled WGS sequence"/>
</dbReference>
<dbReference type="FunFam" id="3.40.50.300:FF:000913">
    <property type="entry name" value="ABC multidrug transporter SitT"/>
    <property type="match status" value="1"/>
</dbReference>
<dbReference type="SUPFAM" id="SSF52540">
    <property type="entry name" value="P-loop containing nucleoside triphosphate hydrolases"/>
    <property type="match status" value="2"/>
</dbReference>
<evidence type="ECO:0000256" key="6">
    <source>
        <dbReference type="ARBA" id="ARBA00022741"/>
    </source>
</evidence>
<keyword evidence="4 12" id="KW-0812">Transmembrane</keyword>
<feature type="compositionally biased region" description="Basic and acidic residues" evidence="11">
    <location>
        <begin position="1"/>
        <end position="18"/>
    </location>
</feature>
<organism evidence="15 16">
    <name type="scientific">Tetrapyrgos nigripes</name>
    <dbReference type="NCBI Taxonomy" id="182062"/>
    <lineage>
        <taxon>Eukaryota</taxon>
        <taxon>Fungi</taxon>
        <taxon>Dikarya</taxon>
        <taxon>Basidiomycota</taxon>
        <taxon>Agaricomycotina</taxon>
        <taxon>Agaricomycetes</taxon>
        <taxon>Agaricomycetidae</taxon>
        <taxon>Agaricales</taxon>
        <taxon>Marasmiineae</taxon>
        <taxon>Marasmiaceae</taxon>
        <taxon>Tetrapyrgos</taxon>
    </lineage>
</organism>
<feature type="transmembrane region" description="Helical" evidence="12">
    <location>
        <begin position="971"/>
        <end position="994"/>
    </location>
</feature>
<feature type="transmembrane region" description="Helical" evidence="12">
    <location>
        <begin position="110"/>
        <end position="133"/>
    </location>
</feature>
<evidence type="ECO:0000313" key="16">
    <source>
        <dbReference type="Proteomes" id="UP000559256"/>
    </source>
</evidence>
<keyword evidence="10" id="KW-0325">Glycoprotein</keyword>
<evidence type="ECO:0000259" key="13">
    <source>
        <dbReference type="PROSITE" id="PS50893"/>
    </source>
</evidence>
<evidence type="ECO:0000313" key="15">
    <source>
        <dbReference type="EMBL" id="KAF5349433.1"/>
    </source>
</evidence>
<dbReference type="PANTHER" id="PTHR43394:SF11">
    <property type="entry name" value="ATP-BINDING CASSETTE TRANSPORTER"/>
    <property type="match status" value="1"/>
</dbReference>
<dbReference type="InterPro" id="IPR003439">
    <property type="entry name" value="ABC_transporter-like_ATP-bd"/>
</dbReference>
<evidence type="ECO:0000256" key="2">
    <source>
        <dbReference type="ARBA" id="ARBA00007577"/>
    </source>
</evidence>
<evidence type="ECO:0008006" key="17">
    <source>
        <dbReference type="Google" id="ProtNLM"/>
    </source>
</evidence>
<evidence type="ECO:0000256" key="3">
    <source>
        <dbReference type="ARBA" id="ARBA00022448"/>
    </source>
</evidence>
<dbReference type="PROSITE" id="PS50893">
    <property type="entry name" value="ABC_TRANSPORTER_2"/>
    <property type="match status" value="2"/>
</dbReference>
<dbReference type="PROSITE" id="PS50929">
    <property type="entry name" value="ABC_TM1F"/>
    <property type="match status" value="2"/>
</dbReference>
<feature type="region of interest" description="Disordered" evidence="11">
    <location>
        <begin position="1"/>
        <end position="31"/>
    </location>
</feature>
<dbReference type="GO" id="GO:0015421">
    <property type="term" value="F:ABC-type oligopeptide transporter activity"/>
    <property type="evidence" value="ECO:0007669"/>
    <property type="project" value="TreeGrafter"/>
</dbReference>
<comment type="caution">
    <text evidence="15">The sequence shown here is derived from an EMBL/GenBank/DDBJ whole genome shotgun (WGS) entry which is preliminary data.</text>
</comment>
<evidence type="ECO:0000256" key="9">
    <source>
        <dbReference type="ARBA" id="ARBA00023136"/>
    </source>
</evidence>
<keyword evidence="16" id="KW-1185">Reference proteome</keyword>
<evidence type="ECO:0000256" key="11">
    <source>
        <dbReference type="SAM" id="MobiDB-lite"/>
    </source>
</evidence>
<dbReference type="CDD" id="cd03249">
    <property type="entry name" value="ABC_MTABC3_MDL1_MDL2"/>
    <property type="match status" value="2"/>
</dbReference>
<feature type="domain" description="ABC transmembrane type-1" evidence="14">
    <location>
        <begin position="712"/>
        <end position="999"/>
    </location>
</feature>
<dbReference type="CDD" id="cd18577">
    <property type="entry name" value="ABC_6TM_Pgp_ABCB1_D1_like"/>
    <property type="match status" value="1"/>
</dbReference>
<feature type="transmembrane region" description="Helical" evidence="12">
    <location>
        <begin position="326"/>
        <end position="345"/>
    </location>
</feature>
<dbReference type="InterPro" id="IPR039421">
    <property type="entry name" value="Type_1_exporter"/>
</dbReference>
<dbReference type="InterPro" id="IPR003593">
    <property type="entry name" value="AAA+_ATPase"/>
</dbReference>
<proteinExistence type="inferred from homology"/>
<evidence type="ECO:0000256" key="4">
    <source>
        <dbReference type="ARBA" id="ARBA00022692"/>
    </source>
</evidence>
<dbReference type="FunFam" id="1.20.1560.10:FF:000102">
    <property type="entry name" value="ABC multidrug transporter Mdr1"/>
    <property type="match status" value="1"/>
</dbReference>
<evidence type="ECO:0000256" key="5">
    <source>
        <dbReference type="ARBA" id="ARBA00022737"/>
    </source>
</evidence>
<protein>
    <recommendedName>
        <fullName evidence="17">P-loop containing nucleoside triphosphate hydrolase protein</fullName>
    </recommendedName>
</protein>
<feature type="transmembrane region" description="Helical" evidence="12">
    <location>
        <begin position="751"/>
        <end position="768"/>
    </location>
</feature>
<evidence type="ECO:0000256" key="8">
    <source>
        <dbReference type="ARBA" id="ARBA00022989"/>
    </source>
</evidence>
<dbReference type="GO" id="GO:0090374">
    <property type="term" value="P:oligopeptide export from mitochondrion"/>
    <property type="evidence" value="ECO:0007669"/>
    <property type="project" value="TreeGrafter"/>
</dbReference>
<feature type="transmembrane region" description="Helical" evidence="12">
    <location>
        <begin position="935"/>
        <end position="959"/>
    </location>
</feature>
<feature type="domain" description="ABC transmembrane type-1" evidence="14">
    <location>
        <begin position="54"/>
        <end position="352"/>
    </location>
</feature>
<dbReference type="GO" id="GO:0005743">
    <property type="term" value="C:mitochondrial inner membrane"/>
    <property type="evidence" value="ECO:0007669"/>
    <property type="project" value="TreeGrafter"/>
</dbReference>
<accession>A0A8H5CYK6</accession>
<dbReference type="PANTHER" id="PTHR43394">
    <property type="entry name" value="ATP-DEPENDENT PERMEASE MDL1, MITOCHONDRIAL"/>
    <property type="match status" value="1"/>
</dbReference>
<gene>
    <name evidence="15" type="ORF">D9758_014624</name>
</gene>
<comment type="subcellular location">
    <subcellularLocation>
        <location evidence="1">Cell membrane</location>
        <topology evidence="1">Multi-pass membrane protein</topology>
    </subcellularLocation>
</comment>
<name>A0A8H5CYK6_9AGAR</name>
<sequence length="1283" mass="141268">MLDVPDHQVEEKSGEHSKISPPQESKPSAEPGTAPVGFIQLFRFSTRFELLLDAIGLLCAMAAGAAQPLMTLLFSDLTMAFINFQAAVHDPTMDFDAVARDFRHTAAMDAIWLVVMGCGMFVCTYVYMYIWVYTGEINARRIRERYLQAVLRQDIAYFDNVGAGEVATRIQTDTHLVQQGISDKVPTIVNYLSSFVTGFILAYIRSWRLALAMTSIMPCMAIMGGLFSMFTSKYTQTSLNAVAEGGSIAEEVISAIRTAQAFGSQRILSRLYDKKIDGSERVDRRGAIWHGAMVGSFFFITYSSYGLAFNFGTTLILHGQATSGEVVNAFMSILVGALSLGYLTAETEAISNGQAAAAKLFATIDRVPHIDSADPSGLKPDPLSVKGEITLENIKFSYPSRPEVRVLKDLSLNFPAGKTSALVGASGSGKSTVISLVERFYNPSQGVIKLDGCDLKTLNIKWLRSQIGLVSQEPVLFATNIKENVAYGLIGTVHEHVDEEVKFKMIQDACIKANADGFIMKLPLGYESRGGLLSVGQRQRIAIARAIVSDPRILLLDEATSALDTQSEGIVQDALEKASAGRTTITIAHRLSTIRDADIIFVMGDGLLLEQGTHDELLRSEDGPYARLVQSQKLREVAHEDDQDVNLREGFPFLQKSTSHSPSKNELVEAKEQLGSDLEANMRFQKDLDKYSLPYLFYRTANLNSDGWRTYAIGAVCAILGGLVYPAYGIVYGINGFSKYGHEMRFENDRVALWFFLIAILSGSFIGYQNYCFPATAATVTAKLRRLSFKAILRQDIEFFDRDENNAGTLTSELSDNPQKVNGLHHSVLVYSGRWKHRGAHFFLEDWSRGIGCNQFVFWFIACTPLLVTTGYIRLRVIVHKDEADKKLHSTSAQLACEAANSIRTVASLTREEDCLRLYSKSLEGPLKTSKRTAIFSNGLFALSSSMVFFVIALVFWYGSRLVSTLEISTFRFFVALMSVTFGAIQAGNIFSFVPDLAAAKSAAAEIVQLIDSIPQIDAESSSGESLRLDHVGGQIRLDNVHFSYPTRPGVHVLRGLNLKIERGTFIALVGASGCGKSTIIQMIERFYKPLAGHIYLDDTPITSLNVSEYRKTIASVSQEPTLYAGTVRFNILLGAIKSMNKVTQEELEDACRQANILEFIQGLPHGFDTEVGGKGSQLSIGQKQRIAIARALIRNPKILLLDEATSALDSNSEKVVQEALDRAAKGRTTIAIAHRLSSIQNADCIYVIKEGRVAEAGTHENLLARKEGYYELVQLQALSRKD</sequence>
<dbReference type="OrthoDB" id="6500128at2759"/>
<dbReference type="GO" id="GO:0005886">
    <property type="term" value="C:plasma membrane"/>
    <property type="evidence" value="ECO:0007669"/>
    <property type="project" value="UniProtKB-SubCell"/>
</dbReference>
<feature type="transmembrane region" description="Helical" evidence="12">
    <location>
        <begin position="188"/>
        <end position="204"/>
    </location>
</feature>
<dbReference type="FunFam" id="3.40.50.300:FF:000066">
    <property type="entry name" value="ABC transporter B family member 1"/>
    <property type="match status" value="1"/>
</dbReference>
<keyword evidence="5" id="KW-0677">Repeat</keyword>
<dbReference type="GO" id="GO:0005524">
    <property type="term" value="F:ATP binding"/>
    <property type="evidence" value="ECO:0007669"/>
    <property type="project" value="UniProtKB-KW"/>
</dbReference>
<evidence type="ECO:0000256" key="12">
    <source>
        <dbReference type="SAM" id="Phobius"/>
    </source>
</evidence>
<dbReference type="InterPro" id="IPR027417">
    <property type="entry name" value="P-loop_NTPase"/>
</dbReference>
<dbReference type="Gene3D" id="3.40.50.300">
    <property type="entry name" value="P-loop containing nucleotide triphosphate hydrolases"/>
    <property type="match status" value="2"/>
</dbReference>
<keyword evidence="8 12" id="KW-1133">Transmembrane helix</keyword>
<evidence type="ECO:0000256" key="10">
    <source>
        <dbReference type="ARBA" id="ARBA00023180"/>
    </source>
</evidence>
<feature type="transmembrane region" description="Helical" evidence="12">
    <location>
        <begin position="210"/>
        <end position="230"/>
    </location>
</feature>
<comment type="similarity">
    <text evidence="2">Belongs to the ABC transporter superfamily. ABCB family. Multidrug resistance exporter (TC 3.A.1.201) subfamily.</text>
</comment>
<keyword evidence="3" id="KW-0813">Transport</keyword>